<gene>
    <name evidence="2" type="ORF">H9661_11020</name>
</gene>
<sequence>MLEVILRELKNNNIDEYIITESQLEAVELYFIKKDLEMNRKKKLKEYSVRVFKNFIGNGIEYKGDSTVKIHAFTSEDEMKKIIKDAYFSASFVKNKSYSLPDGFMGVIKEKNNMSKLSLEENAIEVKKSLYKYDNLDKGFINSAEIFVEKNNKRIISSKGADVSFVKYNVSGEFITQWIENQDIEIYNNFSYDSLPGEELSLKVKEALIAANYRDKSSEPLKSGKYNLVLSGDSVIEILNYYIAQSRTSFVYNKYSDFKIGDLLQGEDVKSDKLNLILSSSIPVDDNGTKLVDRVLLEDGKLKTLHGDFKFADYLNVPKTGDYNCASLKGGSVSVDEMFQEGDIHILRFSDFQMNPLTGDFGGEIRLALLKKDNKVIPFTGGSLSANIKKLQSDIILSKEIYNNNSSTTPKAIKFKNVEISGSN</sequence>
<comment type="caution">
    <text evidence="2">The sequence shown here is derived from an EMBL/GenBank/DDBJ whole genome shotgun (WGS) entry which is preliminary data.</text>
</comment>
<accession>A0ABR8PUN7</accession>
<organism evidence="2 3">
    <name type="scientific">Clostridium cibarium</name>
    <dbReference type="NCBI Taxonomy" id="2762247"/>
    <lineage>
        <taxon>Bacteria</taxon>
        <taxon>Bacillati</taxon>
        <taxon>Bacillota</taxon>
        <taxon>Clostridia</taxon>
        <taxon>Eubacteriales</taxon>
        <taxon>Clostridiaceae</taxon>
        <taxon>Clostridium</taxon>
    </lineage>
</organism>
<evidence type="ECO:0000313" key="3">
    <source>
        <dbReference type="Proteomes" id="UP000627781"/>
    </source>
</evidence>
<dbReference type="InterPro" id="IPR047657">
    <property type="entry name" value="PmbA"/>
</dbReference>
<name>A0ABR8PUN7_9CLOT</name>
<dbReference type="InterPro" id="IPR045569">
    <property type="entry name" value="Metalloprtase-TldD/E_C"/>
</dbReference>
<dbReference type="PANTHER" id="PTHR43421:SF1">
    <property type="entry name" value="METALLOPROTEASE PMBA"/>
    <property type="match status" value="1"/>
</dbReference>
<protein>
    <submittedName>
        <fullName evidence="2">TldD/PmbA family protein</fullName>
    </submittedName>
</protein>
<dbReference type="RefSeq" id="WP_143317673.1">
    <property type="nucleotide sequence ID" value="NZ_JACSRA010000016.1"/>
</dbReference>
<evidence type="ECO:0000259" key="1">
    <source>
        <dbReference type="Pfam" id="PF19289"/>
    </source>
</evidence>
<keyword evidence="3" id="KW-1185">Reference proteome</keyword>
<dbReference type="EMBL" id="JACSRA010000016">
    <property type="protein sequence ID" value="MBD7911891.1"/>
    <property type="molecule type" value="Genomic_DNA"/>
</dbReference>
<evidence type="ECO:0000313" key="2">
    <source>
        <dbReference type="EMBL" id="MBD7911891.1"/>
    </source>
</evidence>
<dbReference type="Pfam" id="PF19289">
    <property type="entry name" value="PmbA_TldD_3rd"/>
    <property type="match status" value="1"/>
</dbReference>
<reference evidence="2 3" key="1">
    <citation type="submission" date="2020-08" db="EMBL/GenBank/DDBJ databases">
        <title>A Genomic Blueprint of the Chicken Gut Microbiome.</title>
        <authorList>
            <person name="Gilroy R."/>
            <person name="Ravi A."/>
            <person name="Getino M."/>
            <person name="Pursley I."/>
            <person name="Horton D.L."/>
            <person name="Alikhan N.-F."/>
            <person name="Baker D."/>
            <person name="Gharbi K."/>
            <person name="Hall N."/>
            <person name="Watson M."/>
            <person name="Adriaenssens E.M."/>
            <person name="Foster-Nyarko E."/>
            <person name="Jarju S."/>
            <person name="Secka A."/>
            <person name="Antonio M."/>
            <person name="Oren A."/>
            <person name="Chaudhuri R."/>
            <person name="La Ragione R.M."/>
            <person name="Hildebrand F."/>
            <person name="Pallen M.J."/>
        </authorList>
    </citation>
    <scope>NUCLEOTIDE SEQUENCE [LARGE SCALE GENOMIC DNA]</scope>
    <source>
        <strain evidence="2 3">Sa3CVN1</strain>
    </source>
</reference>
<dbReference type="PANTHER" id="PTHR43421">
    <property type="entry name" value="METALLOPROTEASE PMBA"/>
    <property type="match status" value="1"/>
</dbReference>
<feature type="domain" description="Metalloprotease TldD/E C-terminal" evidence="1">
    <location>
        <begin position="223"/>
        <end position="422"/>
    </location>
</feature>
<dbReference type="InterPro" id="IPR036059">
    <property type="entry name" value="TldD/PmbA_sf"/>
</dbReference>
<dbReference type="Proteomes" id="UP000627781">
    <property type="component" value="Unassembled WGS sequence"/>
</dbReference>
<dbReference type="SUPFAM" id="SSF111283">
    <property type="entry name" value="Putative modulator of DNA gyrase, PmbA/TldD"/>
    <property type="match status" value="1"/>
</dbReference>
<proteinExistence type="predicted"/>